<evidence type="ECO:0000256" key="3">
    <source>
        <dbReference type="ARBA" id="ARBA00023140"/>
    </source>
</evidence>
<dbReference type="InterPro" id="IPR054357">
    <property type="entry name" value="MFE-2_N"/>
</dbReference>
<evidence type="ECO:0000313" key="7">
    <source>
        <dbReference type="EMBL" id="CAK0757837.1"/>
    </source>
</evidence>
<feature type="domain" description="MaoC-like" evidence="5">
    <location>
        <begin position="165"/>
        <end position="276"/>
    </location>
</feature>
<evidence type="ECO:0008006" key="9">
    <source>
        <dbReference type="Google" id="ProtNLM"/>
    </source>
</evidence>
<evidence type="ECO:0000259" key="6">
    <source>
        <dbReference type="Pfam" id="PF22622"/>
    </source>
</evidence>
<evidence type="ECO:0000256" key="1">
    <source>
        <dbReference type="ARBA" id="ARBA00004275"/>
    </source>
</evidence>
<sequence>MVHLDLSKTEVGPFSWQYTEKETILYNLGVGCRWNEQRYVFEGHSDFAPLPTLAVIPPYHDVLASVPLQDVLPKYNPAMLLHGEQYLEVKVPLKATGRLLTTARVLEVQDKGKAAVVVLHTTSRCADSGEVVAENEITSFMRGAGGFGKQPPVQRRSAAVARNEPPSRQPDAVIEEKTSEDQAALYRLCGDANPLHIDPEFAEMAGFDKPILHGLCTFGVATKHILKAFAHGEPSALKSVKARFAKHVFPGETLRTEMWQEGASKVIFQTRIVERDMLALTFAAVELRPEATQATSRM</sequence>
<dbReference type="GO" id="GO:0044594">
    <property type="term" value="F:17-beta-hydroxysteroid dehydrogenase (NAD+) activity"/>
    <property type="evidence" value="ECO:0007669"/>
    <property type="project" value="TreeGrafter"/>
</dbReference>
<evidence type="ECO:0000256" key="2">
    <source>
        <dbReference type="ARBA" id="ARBA00006484"/>
    </source>
</evidence>
<protein>
    <recommendedName>
        <fullName evidence="9">MaoC-like domain-containing protein</fullName>
    </recommendedName>
</protein>
<dbReference type="GO" id="GO:0006635">
    <property type="term" value="P:fatty acid beta-oxidation"/>
    <property type="evidence" value="ECO:0007669"/>
    <property type="project" value="TreeGrafter"/>
</dbReference>
<dbReference type="EMBL" id="CAUYUE010000003">
    <property type="protein sequence ID" value="CAK0757837.1"/>
    <property type="molecule type" value="Genomic_DNA"/>
</dbReference>
<dbReference type="GO" id="GO:0003857">
    <property type="term" value="F:(3S)-3-hydroxyacyl-CoA dehydrogenase (NAD+) activity"/>
    <property type="evidence" value="ECO:0007669"/>
    <property type="project" value="TreeGrafter"/>
</dbReference>
<organism evidence="7 8">
    <name type="scientific">Coccomyxa viridis</name>
    <dbReference type="NCBI Taxonomy" id="1274662"/>
    <lineage>
        <taxon>Eukaryota</taxon>
        <taxon>Viridiplantae</taxon>
        <taxon>Chlorophyta</taxon>
        <taxon>core chlorophytes</taxon>
        <taxon>Trebouxiophyceae</taxon>
        <taxon>Trebouxiophyceae incertae sedis</taxon>
        <taxon>Coccomyxaceae</taxon>
        <taxon>Coccomyxa</taxon>
    </lineage>
</organism>
<evidence type="ECO:0000313" key="8">
    <source>
        <dbReference type="Proteomes" id="UP001314263"/>
    </source>
</evidence>
<dbReference type="PANTHER" id="PTHR13078:SF56">
    <property type="entry name" value="PEROXISOMAL MULTIFUNCTIONAL ENZYME TYPE 2"/>
    <property type="match status" value="1"/>
</dbReference>
<proteinExistence type="inferred from homology"/>
<reference evidence="7 8" key="1">
    <citation type="submission" date="2023-10" db="EMBL/GenBank/DDBJ databases">
        <authorList>
            <person name="Maclean D."/>
            <person name="Macfadyen A."/>
        </authorList>
    </citation>
    <scope>NUCLEOTIDE SEQUENCE [LARGE SCALE GENOMIC DNA]</scope>
</reference>
<keyword evidence="4" id="KW-0456">Lyase</keyword>
<dbReference type="GO" id="GO:0004300">
    <property type="term" value="F:enoyl-CoA hydratase activity"/>
    <property type="evidence" value="ECO:0007669"/>
    <property type="project" value="TreeGrafter"/>
</dbReference>
<dbReference type="Gene3D" id="3.10.129.10">
    <property type="entry name" value="Hotdog Thioesterase"/>
    <property type="match status" value="2"/>
</dbReference>
<evidence type="ECO:0000259" key="5">
    <source>
        <dbReference type="Pfam" id="PF01575"/>
    </source>
</evidence>
<accession>A0AAV1HW92</accession>
<dbReference type="GO" id="GO:0005777">
    <property type="term" value="C:peroxisome"/>
    <property type="evidence" value="ECO:0007669"/>
    <property type="project" value="UniProtKB-SubCell"/>
</dbReference>
<dbReference type="InterPro" id="IPR002539">
    <property type="entry name" value="MaoC-like_dom"/>
</dbReference>
<keyword evidence="3" id="KW-0576">Peroxisome</keyword>
<dbReference type="Pfam" id="PF01575">
    <property type="entry name" value="MaoC_dehydratas"/>
    <property type="match status" value="1"/>
</dbReference>
<comment type="subcellular location">
    <subcellularLocation>
        <location evidence="1">Peroxisome</location>
    </subcellularLocation>
</comment>
<dbReference type="FunFam" id="3.10.129.10:FF:000013">
    <property type="entry name" value="Peroxisomal multifunctional enzyme type 2"/>
    <property type="match status" value="1"/>
</dbReference>
<dbReference type="Proteomes" id="UP001314263">
    <property type="component" value="Unassembled WGS sequence"/>
</dbReference>
<dbReference type="CDD" id="cd03448">
    <property type="entry name" value="HDE_HSD"/>
    <property type="match status" value="1"/>
</dbReference>
<dbReference type="PANTHER" id="PTHR13078">
    <property type="entry name" value="PEROXISOMAL MULTIFUNCTIONAL ENZYME TYPE 2-RELATED"/>
    <property type="match status" value="1"/>
</dbReference>
<dbReference type="InterPro" id="IPR029069">
    <property type="entry name" value="HotDog_dom_sf"/>
</dbReference>
<feature type="domain" description="Peroxisomal multifunctional enzyme type 2-like N-terminal" evidence="6">
    <location>
        <begin position="16"/>
        <end position="143"/>
    </location>
</feature>
<keyword evidence="8" id="KW-1185">Reference proteome</keyword>
<name>A0AAV1HW92_9CHLO</name>
<comment type="similarity">
    <text evidence="2">Belongs to the short-chain dehydrogenases/reductases (SDR) family.</text>
</comment>
<dbReference type="SUPFAM" id="SSF54637">
    <property type="entry name" value="Thioesterase/thiol ester dehydrase-isomerase"/>
    <property type="match status" value="2"/>
</dbReference>
<dbReference type="Pfam" id="PF22622">
    <property type="entry name" value="MFE-2_hydrat-2_N"/>
    <property type="match status" value="1"/>
</dbReference>
<dbReference type="AlphaFoldDB" id="A0AAV1HW92"/>
<evidence type="ECO:0000256" key="4">
    <source>
        <dbReference type="ARBA" id="ARBA00023239"/>
    </source>
</evidence>
<gene>
    <name evidence="7" type="ORF">CVIRNUC_002573</name>
</gene>
<comment type="caution">
    <text evidence="7">The sequence shown here is derived from an EMBL/GenBank/DDBJ whole genome shotgun (WGS) entry which is preliminary data.</text>
</comment>